<evidence type="ECO:0000256" key="4">
    <source>
        <dbReference type="ARBA" id="ARBA00023002"/>
    </source>
</evidence>
<evidence type="ECO:0000256" key="3">
    <source>
        <dbReference type="ARBA" id="ARBA00022723"/>
    </source>
</evidence>
<dbReference type="InterPro" id="IPR050910">
    <property type="entry name" value="JMJD6_ArgDemeth/LysHydrox"/>
</dbReference>
<protein>
    <recommendedName>
        <fullName evidence="12">JmjC domain-containing protein</fullName>
    </recommendedName>
</protein>
<dbReference type="InterPro" id="IPR041667">
    <property type="entry name" value="Cupin_8"/>
</dbReference>
<dbReference type="Pfam" id="PF13621">
    <property type="entry name" value="Cupin_8"/>
    <property type="match status" value="1"/>
</dbReference>
<evidence type="ECO:0000256" key="6">
    <source>
        <dbReference type="ARBA" id="ARBA00023242"/>
    </source>
</evidence>
<dbReference type="FunFam" id="2.60.120.650:FF:000045">
    <property type="entry name" value="F-box protein At1g78280"/>
    <property type="match status" value="1"/>
</dbReference>
<dbReference type="InterPro" id="IPR003347">
    <property type="entry name" value="JmjC_dom"/>
</dbReference>
<gene>
    <name evidence="10" type="ORF">BQ4739_LOCUS13022</name>
</gene>
<dbReference type="PANTHER" id="PTHR12480">
    <property type="entry name" value="ARGININE DEMETHYLASE AND LYSYL-HYDROXYLASE JMJD"/>
    <property type="match status" value="1"/>
</dbReference>
<dbReference type="GO" id="GO:0000987">
    <property type="term" value="F:cis-regulatory region sequence-specific DNA binding"/>
    <property type="evidence" value="ECO:0007669"/>
    <property type="project" value="TreeGrafter"/>
</dbReference>
<proteinExistence type="inferred from homology"/>
<dbReference type="SUPFAM" id="SSF51197">
    <property type="entry name" value="Clavaminate synthase-like"/>
    <property type="match status" value="2"/>
</dbReference>
<evidence type="ECO:0000256" key="5">
    <source>
        <dbReference type="ARBA" id="ARBA00023004"/>
    </source>
</evidence>
<comment type="subcellular location">
    <subcellularLocation>
        <location evidence="1">Nucleus</location>
    </subcellularLocation>
</comment>
<dbReference type="Pfam" id="PF12937">
    <property type="entry name" value="F-box-like"/>
    <property type="match status" value="1"/>
</dbReference>
<evidence type="ECO:0008006" key="12">
    <source>
        <dbReference type="Google" id="ProtNLM"/>
    </source>
</evidence>
<dbReference type="AlphaFoldDB" id="A0A383W5H0"/>
<evidence type="ECO:0000313" key="11">
    <source>
        <dbReference type="Proteomes" id="UP000256970"/>
    </source>
</evidence>
<dbReference type="Proteomes" id="UP000256970">
    <property type="component" value="Unassembled WGS sequence"/>
</dbReference>
<feature type="compositionally biased region" description="Low complexity" evidence="7">
    <location>
        <begin position="32"/>
        <end position="53"/>
    </location>
</feature>
<name>A0A383W5H0_TETOB</name>
<reference evidence="10 11" key="1">
    <citation type="submission" date="2016-10" db="EMBL/GenBank/DDBJ databases">
        <authorList>
            <person name="Cai Z."/>
        </authorList>
    </citation>
    <scope>NUCLEOTIDE SEQUENCE [LARGE SCALE GENOMIC DNA]</scope>
</reference>
<evidence type="ECO:0000256" key="7">
    <source>
        <dbReference type="SAM" id="MobiDB-lite"/>
    </source>
</evidence>
<dbReference type="GO" id="GO:0005634">
    <property type="term" value="C:nucleus"/>
    <property type="evidence" value="ECO:0007669"/>
    <property type="project" value="UniProtKB-SubCell"/>
</dbReference>
<feature type="compositionally biased region" description="Low complexity" evidence="7">
    <location>
        <begin position="598"/>
        <end position="632"/>
    </location>
</feature>
<sequence length="679" mass="73817">MTRKDSQAAQERPAGEPQGKPSRKGKKHKKQQQQQESEQQPEQQGQEQPHGHPYGVQPWGNFYLTGVPEIRTAGLGLLSPLPDELLLDLLFALPAADLARLGLASKALYCFAHTSELWKALAIQELEGDFVWCGSWRETYLQHKARGYKAHSHRPLVVQGFYSDFLHQPWFCANVEIQPRWLEVDNIERRAGLTPEQFRVQYEAANRPVVLTDAMDDWPALTRWSRQYLTAALAGRPVIVGNMPWRFSSYMAYCDSGAQQDEMPLYLFDKAFAAASPQLAGDYRVPAVFSEDLFEVLREEGRPDYRWLIVGPARSGSSFHVDPNATCAWNACVSGRKKWIMFPPGTPPPGVYPSPDGADVAAPISLFEWLLNFYEEARESKHPPLETITGPGELLYVPRGWWHMVLNLDEAQTPAAAANIIHPPLETITGPGELLYVPRGWWHMVLNLDEAVAVTQNYVSSVGLPAVLAFLKQGSEGLVSGCCLHDRSSLHDRFVAALQQRRPEVLAALAARQAAAAQQREAEHRLCQLFKQPGQQQQQGAAALPDQPAAAAAAGAATGGSNGFCFGFDVAGSDPAGGQQAGAAGNAAGGGFSFGFDIPAAAEGGEGQGQQDSAAAEAAGSEAEQQQQQQQRGKGKGKGKRGRQHKSEATEEEAACAAAAAAAGEEAKKQKHAGGKRRH</sequence>
<keyword evidence="11" id="KW-1185">Reference proteome</keyword>
<feature type="compositionally biased region" description="Basic residues" evidence="7">
    <location>
        <begin position="21"/>
        <end position="31"/>
    </location>
</feature>
<dbReference type="PANTHER" id="PTHR12480:SF21">
    <property type="entry name" value="JMJC DOMAIN-CONTAINING PROTEIN 8"/>
    <property type="match status" value="1"/>
</dbReference>
<feature type="domain" description="F-box" evidence="8">
    <location>
        <begin position="75"/>
        <end position="121"/>
    </location>
</feature>
<dbReference type="GO" id="GO:0016491">
    <property type="term" value="F:oxidoreductase activity"/>
    <property type="evidence" value="ECO:0007669"/>
    <property type="project" value="UniProtKB-KW"/>
</dbReference>
<evidence type="ECO:0000259" key="8">
    <source>
        <dbReference type="PROSITE" id="PS50181"/>
    </source>
</evidence>
<dbReference type="STRING" id="3088.A0A383W5H0"/>
<feature type="domain" description="JmjC" evidence="9">
    <location>
        <begin position="274"/>
        <end position="475"/>
    </location>
</feature>
<dbReference type="EMBL" id="FNXT01001171">
    <property type="protein sequence ID" value="SZX72885.1"/>
    <property type="molecule type" value="Genomic_DNA"/>
</dbReference>
<feature type="compositionally biased region" description="Low complexity" evidence="7">
    <location>
        <begin position="655"/>
        <end position="664"/>
    </location>
</feature>
<evidence type="ECO:0000256" key="1">
    <source>
        <dbReference type="ARBA" id="ARBA00004123"/>
    </source>
</evidence>
<accession>A0A383W5H0</accession>
<comment type="similarity">
    <text evidence="2">Belongs to the JARID1 histone demethylase family.</text>
</comment>
<feature type="compositionally biased region" description="Basic residues" evidence="7">
    <location>
        <begin position="633"/>
        <end position="644"/>
    </location>
</feature>
<dbReference type="Gene3D" id="2.60.120.650">
    <property type="entry name" value="Cupin"/>
    <property type="match status" value="2"/>
</dbReference>
<dbReference type="Gene3D" id="1.20.1280.50">
    <property type="match status" value="1"/>
</dbReference>
<feature type="compositionally biased region" description="Basic residues" evidence="7">
    <location>
        <begin position="669"/>
        <end position="679"/>
    </location>
</feature>
<dbReference type="SUPFAM" id="SSF81383">
    <property type="entry name" value="F-box domain"/>
    <property type="match status" value="1"/>
</dbReference>
<dbReference type="InterPro" id="IPR036047">
    <property type="entry name" value="F-box-like_dom_sf"/>
</dbReference>
<dbReference type="PROSITE" id="PS51184">
    <property type="entry name" value="JMJC"/>
    <property type="match status" value="1"/>
</dbReference>
<dbReference type="GO" id="GO:0046872">
    <property type="term" value="F:metal ion binding"/>
    <property type="evidence" value="ECO:0007669"/>
    <property type="project" value="UniProtKB-KW"/>
</dbReference>
<keyword evidence="5" id="KW-0408">Iron</keyword>
<dbReference type="PROSITE" id="PS50181">
    <property type="entry name" value="FBOX"/>
    <property type="match status" value="1"/>
</dbReference>
<dbReference type="SMART" id="SM00558">
    <property type="entry name" value="JmjC"/>
    <property type="match status" value="1"/>
</dbReference>
<evidence type="ECO:0000259" key="9">
    <source>
        <dbReference type="PROSITE" id="PS51184"/>
    </source>
</evidence>
<keyword evidence="3" id="KW-0479">Metal-binding</keyword>
<organism evidence="10 11">
    <name type="scientific">Tetradesmus obliquus</name>
    <name type="common">Green alga</name>
    <name type="synonym">Acutodesmus obliquus</name>
    <dbReference type="NCBI Taxonomy" id="3088"/>
    <lineage>
        <taxon>Eukaryota</taxon>
        <taxon>Viridiplantae</taxon>
        <taxon>Chlorophyta</taxon>
        <taxon>core chlorophytes</taxon>
        <taxon>Chlorophyceae</taxon>
        <taxon>CS clade</taxon>
        <taxon>Sphaeropleales</taxon>
        <taxon>Scenedesmaceae</taxon>
        <taxon>Tetradesmus</taxon>
    </lineage>
</organism>
<keyword evidence="6" id="KW-0539">Nucleus</keyword>
<evidence type="ECO:0000313" key="10">
    <source>
        <dbReference type="EMBL" id="SZX72885.1"/>
    </source>
</evidence>
<feature type="region of interest" description="Disordered" evidence="7">
    <location>
        <begin position="598"/>
        <end position="679"/>
    </location>
</feature>
<feature type="region of interest" description="Disordered" evidence="7">
    <location>
        <begin position="1"/>
        <end position="55"/>
    </location>
</feature>
<dbReference type="InterPro" id="IPR001810">
    <property type="entry name" value="F-box_dom"/>
</dbReference>
<keyword evidence="4" id="KW-0560">Oxidoreductase</keyword>
<evidence type="ECO:0000256" key="2">
    <source>
        <dbReference type="ARBA" id="ARBA00006801"/>
    </source>
</evidence>